<name>A0AAV6MIV6_9ROSI</name>
<dbReference type="EMBL" id="JAGKQH010000014">
    <property type="protein sequence ID" value="KAG6581371.1"/>
    <property type="molecule type" value="Genomic_DNA"/>
</dbReference>
<evidence type="ECO:0000313" key="2">
    <source>
        <dbReference type="Proteomes" id="UP000685013"/>
    </source>
</evidence>
<reference evidence="1 2" key="1">
    <citation type="journal article" date="2021" name="Hortic Res">
        <title>The domestication of Cucurbita argyrosperma as revealed by the genome of its wild relative.</title>
        <authorList>
            <person name="Barrera-Redondo J."/>
            <person name="Sanchez-de la Vega G."/>
            <person name="Aguirre-Liguori J.A."/>
            <person name="Castellanos-Morales G."/>
            <person name="Gutierrez-Guerrero Y.T."/>
            <person name="Aguirre-Dugua X."/>
            <person name="Aguirre-Planter E."/>
            <person name="Tenaillon M.I."/>
            <person name="Lira-Saade R."/>
            <person name="Eguiarte L.E."/>
        </authorList>
    </citation>
    <scope>NUCLEOTIDE SEQUENCE [LARGE SCALE GENOMIC DNA]</scope>
    <source>
        <strain evidence="1">JBR-2021</strain>
    </source>
</reference>
<keyword evidence="2" id="KW-1185">Reference proteome</keyword>
<evidence type="ECO:0000313" key="1">
    <source>
        <dbReference type="EMBL" id="KAG6581371.1"/>
    </source>
</evidence>
<dbReference type="AlphaFoldDB" id="A0AAV6MIV6"/>
<sequence>MAWPFLLGVEEGTVPLGRAARKRLSVRRSLAACEVGAEDANNRVKMSGQVMSLKQAMERKRRDFDSVMRWGFVLVEHYLYSWRREGSSLRRRAIQAKGQYQMGLTI</sequence>
<accession>A0AAV6MIV6</accession>
<dbReference type="Proteomes" id="UP000685013">
    <property type="component" value="Chromosome 14"/>
</dbReference>
<gene>
    <name evidence="1" type="ORF">SDJN03_21373</name>
</gene>
<protein>
    <submittedName>
        <fullName evidence="1">Uncharacterized protein</fullName>
    </submittedName>
</protein>
<proteinExistence type="predicted"/>
<organism evidence="1 2">
    <name type="scientific">Cucurbita argyrosperma subsp. sororia</name>
    <dbReference type="NCBI Taxonomy" id="37648"/>
    <lineage>
        <taxon>Eukaryota</taxon>
        <taxon>Viridiplantae</taxon>
        <taxon>Streptophyta</taxon>
        <taxon>Embryophyta</taxon>
        <taxon>Tracheophyta</taxon>
        <taxon>Spermatophyta</taxon>
        <taxon>Magnoliopsida</taxon>
        <taxon>eudicotyledons</taxon>
        <taxon>Gunneridae</taxon>
        <taxon>Pentapetalae</taxon>
        <taxon>rosids</taxon>
        <taxon>fabids</taxon>
        <taxon>Cucurbitales</taxon>
        <taxon>Cucurbitaceae</taxon>
        <taxon>Cucurbiteae</taxon>
        <taxon>Cucurbita</taxon>
    </lineage>
</organism>
<comment type="caution">
    <text evidence="1">The sequence shown here is derived from an EMBL/GenBank/DDBJ whole genome shotgun (WGS) entry which is preliminary data.</text>
</comment>
<feature type="non-terminal residue" evidence="1">
    <location>
        <position position="1"/>
    </location>
</feature>